<name>A0ABQ7ANW6_BRACR</name>
<keyword evidence="2" id="KW-1185">Reference proteome</keyword>
<dbReference type="EMBL" id="QGKV02001556">
    <property type="protein sequence ID" value="KAF3515751.1"/>
    <property type="molecule type" value="Genomic_DNA"/>
</dbReference>
<evidence type="ECO:0000313" key="1">
    <source>
        <dbReference type="EMBL" id="KAF3515751.1"/>
    </source>
</evidence>
<evidence type="ECO:0000313" key="2">
    <source>
        <dbReference type="Proteomes" id="UP000266723"/>
    </source>
</evidence>
<organism evidence="1 2">
    <name type="scientific">Brassica cretica</name>
    <name type="common">Mustard</name>
    <dbReference type="NCBI Taxonomy" id="69181"/>
    <lineage>
        <taxon>Eukaryota</taxon>
        <taxon>Viridiplantae</taxon>
        <taxon>Streptophyta</taxon>
        <taxon>Embryophyta</taxon>
        <taxon>Tracheophyta</taxon>
        <taxon>Spermatophyta</taxon>
        <taxon>Magnoliopsida</taxon>
        <taxon>eudicotyledons</taxon>
        <taxon>Gunneridae</taxon>
        <taxon>Pentapetalae</taxon>
        <taxon>rosids</taxon>
        <taxon>malvids</taxon>
        <taxon>Brassicales</taxon>
        <taxon>Brassicaceae</taxon>
        <taxon>Brassiceae</taxon>
        <taxon>Brassica</taxon>
    </lineage>
</organism>
<sequence length="146" mass="16532">MVNKVFMRKTKNRALTHRKEVCGSDLVVNPLDCWRSNCRPRAVSIDAIKVLIAAWRVSLDTNLLDLWIVHFDSDSLWFEKSKSPIPLFLLVSNPLKVRVPLINCTLVPLNCPMIRGSDNQLHSRAIPNTLDPSITSYPGVKISKQL</sequence>
<gene>
    <name evidence="1" type="ORF">DY000_02060779</name>
</gene>
<dbReference type="Proteomes" id="UP000266723">
    <property type="component" value="Unassembled WGS sequence"/>
</dbReference>
<comment type="caution">
    <text evidence="1">The sequence shown here is derived from an EMBL/GenBank/DDBJ whole genome shotgun (WGS) entry which is preliminary data.</text>
</comment>
<accession>A0ABQ7ANW6</accession>
<reference evidence="1 2" key="1">
    <citation type="journal article" date="2020" name="BMC Genomics">
        <title>Intraspecific diversification of the crop wild relative Brassica cretica Lam. using demographic model selection.</title>
        <authorList>
            <person name="Kioukis A."/>
            <person name="Michalopoulou V.A."/>
            <person name="Briers L."/>
            <person name="Pirintsos S."/>
            <person name="Studholme D.J."/>
            <person name="Pavlidis P."/>
            <person name="Sarris P.F."/>
        </authorList>
    </citation>
    <scope>NUCLEOTIDE SEQUENCE [LARGE SCALE GENOMIC DNA]</scope>
    <source>
        <strain evidence="2">cv. PFS-1207/04</strain>
    </source>
</reference>
<proteinExistence type="predicted"/>
<protein>
    <submittedName>
        <fullName evidence="1">Uncharacterized protein</fullName>
    </submittedName>
</protein>